<sequence length="296" mass="33149">MRSAPRGRSAVKGPRPSLRELLDLTRHAVARARLVAGCGVGAGSRDNVPRFTGFRSRRTRRSPARPGCGFTAGQLERKAVLRRLVLGEAPQRRHDQQRSRQGERRRRARTAQPELPPRLRHRPDARRGDPRLGHVQHYDQSSPHEVEVALTTEGQALLPAAYVDTWDDGRGMHLTIRRDAVDAAGSVSVLDTRSGARCVRHANVFTVEENRDILYGPLRGSRGVRHILPTHRPPPRTCLPRRLHALRLPLPGGHRTRPDFRDDPTATGGLTAAGRFRSRRMRGPVGLQRRCAQRLC</sequence>
<reference evidence="3" key="3">
    <citation type="submission" date="2016-02" db="EMBL/GenBank/DDBJ databases">
        <title>Draft genome of pathogenic Streptomyces sp. in Japan.</title>
        <authorList>
            <person name="Tomihama T."/>
            <person name="Ikenaga M."/>
            <person name="Sakai M."/>
            <person name="Okubo T."/>
            <person name="Ikeda S."/>
        </authorList>
    </citation>
    <scope>NUCLEOTIDE SEQUENCE [LARGE SCALE GENOMIC DNA]</scope>
    <source>
        <strain evidence="3">S58</strain>
    </source>
</reference>
<protein>
    <submittedName>
        <fullName evidence="2">Uncharacterized protein</fullName>
    </submittedName>
</protein>
<dbReference type="AlphaFoldDB" id="A0A100JQF7"/>
<feature type="compositionally biased region" description="Basic and acidic residues" evidence="1">
    <location>
        <begin position="90"/>
        <end position="102"/>
    </location>
</feature>
<gene>
    <name evidence="2" type="ORF">SsS58_04122</name>
</gene>
<evidence type="ECO:0000256" key="1">
    <source>
        <dbReference type="SAM" id="MobiDB-lite"/>
    </source>
</evidence>
<proteinExistence type="predicted"/>
<feature type="region of interest" description="Disordered" evidence="1">
    <location>
        <begin position="248"/>
        <end position="271"/>
    </location>
</feature>
<evidence type="ECO:0000313" key="2">
    <source>
        <dbReference type="EMBL" id="GAQ63736.1"/>
    </source>
</evidence>
<evidence type="ECO:0000313" key="3">
    <source>
        <dbReference type="Proteomes" id="UP000067448"/>
    </source>
</evidence>
<reference evidence="3" key="1">
    <citation type="submission" date="2015-11" db="EMBL/GenBank/DDBJ databases">
        <authorList>
            <consortium name="Cross-ministerial Strategic Innovation Promotion Program (SIP) consortium"/>
            <person name="Tomihama T."/>
            <person name="Ikenaga M."/>
            <person name="Sakai M."/>
            <person name="Okubo T."/>
            <person name="Ikeda S."/>
        </authorList>
    </citation>
    <scope>NUCLEOTIDE SEQUENCE [LARGE SCALE GENOMIC DNA]</scope>
    <source>
        <strain evidence="3">S58</strain>
    </source>
</reference>
<feature type="region of interest" description="Disordered" evidence="1">
    <location>
        <begin position="85"/>
        <end position="142"/>
    </location>
</feature>
<comment type="caution">
    <text evidence="2">The sequence shown here is derived from an EMBL/GenBank/DDBJ whole genome shotgun (WGS) entry which is preliminary data.</text>
</comment>
<dbReference type="EMBL" id="BCMM01000019">
    <property type="protein sequence ID" value="GAQ63736.1"/>
    <property type="molecule type" value="Genomic_DNA"/>
</dbReference>
<name>A0A100JQF7_STRSC</name>
<feature type="region of interest" description="Disordered" evidence="1">
    <location>
        <begin position="45"/>
        <end position="71"/>
    </location>
</feature>
<accession>A0A100JQF7</accession>
<organism evidence="2 3">
    <name type="scientific">Streptomyces scabiei</name>
    <dbReference type="NCBI Taxonomy" id="1930"/>
    <lineage>
        <taxon>Bacteria</taxon>
        <taxon>Bacillati</taxon>
        <taxon>Actinomycetota</taxon>
        <taxon>Actinomycetes</taxon>
        <taxon>Kitasatosporales</taxon>
        <taxon>Streptomycetaceae</taxon>
        <taxon>Streptomyces</taxon>
    </lineage>
</organism>
<dbReference type="Proteomes" id="UP000067448">
    <property type="component" value="Unassembled WGS sequence"/>
</dbReference>
<reference evidence="2 3" key="2">
    <citation type="journal article" date="2016" name="Genome Announc.">
        <title>Draft Genome Sequences of Streptomyces scabiei S58, Streptomyces turgidiscabies T45, and Streptomyces acidiscabies a10, the Pathogens of Potato Common Scab, Isolated in Japan.</title>
        <authorList>
            <person name="Tomihama T."/>
            <person name="Nishi Y."/>
            <person name="Sakai M."/>
            <person name="Ikenaga M."/>
            <person name="Okubo T."/>
            <person name="Ikeda S."/>
        </authorList>
    </citation>
    <scope>NUCLEOTIDE SEQUENCE [LARGE SCALE GENOMIC DNA]</scope>
    <source>
        <strain evidence="2 3">S58</strain>
    </source>
</reference>